<dbReference type="Proteomes" id="UP000681722">
    <property type="component" value="Unassembled WGS sequence"/>
</dbReference>
<reference evidence="3" key="1">
    <citation type="submission" date="2021-02" db="EMBL/GenBank/DDBJ databases">
        <authorList>
            <person name="Nowell W R."/>
        </authorList>
    </citation>
    <scope>NUCLEOTIDE SEQUENCE</scope>
</reference>
<dbReference type="EMBL" id="CAJNOK010006916">
    <property type="protein sequence ID" value="CAF1018351.1"/>
    <property type="molecule type" value="Genomic_DNA"/>
</dbReference>
<feature type="compositionally biased region" description="Basic residues" evidence="1">
    <location>
        <begin position="11"/>
        <end position="32"/>
    </location>
</feature>
<feature type="region of interest" description="Disordered" evidence="1">
    <location>
        <begin position="1"/>
        <end position="32"/>
    </location>
</feature>
<dbReference type="Proteomes" id="UP000677228">
    <property type="component" value="Unassembled WGS sequence"/>
</dbReference>
<evidence type="ECO:0000313" key="5">
    <source>
        <dbReference type="EMBL" id="CAF4314217.1"/>
    </source>
</evidence>
<keyword evidence="6" id="KW-1185">Reference proteome</keyword>
<feature type="compositionally biased region" description="Low complexity" evidence="1">
    <location>
        <begin position="80"/>
        <end position="90"/>
    </location>
</feature>
<gene>
    <name evidence="3" type="ORF">GPM918_LOCUS34224</name>
    <name evidence="2" type="ORF">OVA965_LOCUS15400</name>
    <name evidence="5" type="ORF">SRO942_LOCUS34921</name>
    <name evidence="4" type="ORF">TMI583_LOCUS15402</name>
</gene>
<evidence type="ECO:0000313" key="3">
    <source>
        <dbReference type="EMBL" id="CAF1436865.1"/>
    </source>
</evidence>
<feature type="compositionally biased region" description="Polar residues" evidence="1">
    <location>
        <begin position="1"/>
        <end position="10"/>
    </location>
</feature>
<proteinExistence type="predicted"/>
<feature type="compositionally biased region" description="Pro residues" evidence="1">
    <location>
        <begin position="64"/>
        <end position="79"/>
    </location>
</feature>
<accession>A0A815NAZ1</accession>
<name>A0A815NAZ1_9BILA</name>
<evidence type="ECO:0000313" key="2">
    <source>
        <dbReference type="EMBL" id="CAF1018351.1"/>
    </source>
</evidence>
<dbReference type="EMBL" id="CAJOBC010084251">
    <property type="protein sequence ID" value="CAF4314217.1"/>
    <property type="molecule type" value="Genomic_DNA"/>
</dbReference>
<dbReference type="Proteomes" id="UP000663829">
    <property type="component" value="Unassembled WGS sequence"/>
</dbReference>
<protein>
    <submittedName>
        <fullName evidence="3">Uncharacterized protein</fullName>
    </submittedName>
</protein>
<sequence length="90" mass="10460">MGHGISQHSGKGQRHTHCHGQRRREHRRHNHCHRRNQNACCNRQPIQQNYEPVLAATFQQYPSALPPTAPPYETPPPPYSSLQPPAYRYE</sequence>
<comment type="caution">
    <text evidence="3">The sequence shown here is derived from an EMBL/GenBank/DDBJ whole genome shotgun (WGS) entry which is preliminary data.</text>
</comment>
<dbReference type="Proteomes" id="UP000682733">
    <property type="component" value="Unassembled WGS sequence"/>
</dbReference>
<evidence type="ECO:0000313" key="6">
    <source>
        <dbReference type="Proteomes" id="UP000663829"/>
    </source>
</evidence>
<dbReference type="EMBL" id="CAJOBA010006923">
    <property type="protein sequence ID" value="CAF3787481.1"/>
    <property type="molecule type" value="Genomic_DNA"/>
</dbReference>
<dbReference type="EMBL" id="CAJNOQ010018811">
    <property type="protein sequence ID" value="CAF1436865.1"/>
    <property type="molecule type" value="Genomic_DNA"/>
</dbReference>
<evidence type="ECO:0000313" key="4">
    <source>
        <dbReference type="EMBL" id="CAF3787481.1"/>
    </source>
</evidence>
<dbReference type="AlphaFoldDB" id="A0A815NAZ1"/>
<organism evidence="3 6">
    <name type="scientific">Didymodactylos carnosus</name>
    <dbReference type="NCBI Taxonomy" id="1234261"/>
    <lineage>
        <taxon>Eukaryota</taxon>
        <taxon>Metazoa</taxon>
        <taxon>Spiralia</taxon>
        <taxon>Gnathifera</taxon>
        <taxon>Rotifera</taxon>
        <taxon>Eurotatoria</taxon>
        <taxon>Bdelloidea</taxon>
        <taxon>Philodinida</taxon>
        <taxon>Philodinidae</taxon>
        <taxon>Didymodactylos</taxon>
    </lineage>
</organism>
<feature type="region of interest" description="Disordered" evidence="1">
    <location>
        <begin position="61"/>
        <end position="90"/>
    </location>
</feature>
<evidence type="ECO:0000256" key="1">
    <source>
        <dbReference type="SAM" id="MobiDB-lite"/>
    </source>
</evidence>